<comment type="caution">
    <text evidence="2">The sequence shown here is derived from an EMBL/GenBank/DDBJ whole genome shotgun (WGS) entry which is preliminary data.</text>
</comment>
<dbReference type="AlphaFoldDB" id="A0AA89BQ33"/>
<dbReference type="PANTHER" id="PTHR10151">
    <property type="entry name" value="ECTONUCLEOTIDE PYROPHOSPHATASE/PHOSPHODIESTERASE"/>
    <property type="match status" value="1"/>
</dbReference>
<dbReference type="PANTHER" id="PTHR10151:SF126">
    <property type="entry name" value="ECTONUCLEOTIDE PYROPHOSPHATASE_PHOSPHODIESTERASE FAMILY MEMBER 7-LIKE"/>
    <property type="match status" value="1"/>
</dbReference>
<feature type="chain" id="PRO_5041642791" description="Ectonucleotide pyrophosphatase/phosphodiesterase family member 5" evidence="1">
    <location>
        <begin position="21"/>
        <end position="433"/>
    </location>
</feature>
<sequence>MAHVHCLLPYIFIHVIFAHGRSTQKVLLVSMDGFRWDYTNKWATPNFDKMAEYGTKAPFINNTFITKTFPSHYSVATGLYEESHGIVGNVMYDPELNETFRIGNFDPKWWNGGEPIWVTARKAGLRSATFFWPGSEAEVRGIRPIYYKTYDKSVLFKDRIKTVTNWLKSDIDIAVMYFHEPDATGHRFGPDAEETRAKVIEMDKVLGDLMDKLEDEGLWDNVNLIVTSDHGMTEVDFRNKVVDISTVVDLTAEIERTVDAGPIMQIVPFPDMRTNVYNNLKTLDNVDVYLKEDIPDFWHYRNNQRIMPILVVAQEGWSIVTNATQASVIPNRGNHGYDNRLMSMKPIFYARGPNIRRNFTATPFISVDVYEMICSILKIEPAPNNGSLARVQQFLIGENDALKSDGMRNNFAYLRSDVSAITVLVFMSFVVFA</sequence>
<accession>A0AA89BQ33</accession>
<feature type="signal peptide" evidence="1">
    <location>
        <begin position="1"/>
        <end position="20"/>
    </location>
</feature>
<evidence type="ECO:0008006" key="4">
    <source>
        <dbReference type="Google" id="ProtNLM"/>
    </source>
</evidence>
<dbReference type="Proteomes" id="UP001186944">
    <property type="component" value="Unassembled WGS sequence"/>
</dbReference>
<keyword evidence="3" id="KW-1185">Reference proteome</keyword>
<dbReference type="Pfam" id="PF01663">
    <property type="entry name" value="Phosphodiest"/>
    <property type="match status" value="1"/>
</dbReference>
<evidence type="ECO:0000313" key="3">
    <source>
        <dbReference type="Proteomes" id="UP001186944"/>
    </source>
</evidence>
<protein>
    <recommendedName>
        <fullName evidence="4">Ectonucleotide pyrophosphatase/phosphodiesterase family member 5</fullName>
    </recommendedName>
</protein>
<dbReference type="Gene3D" id="3.40.720.10">
    <property type="entry name" value="Alkaline Phosphatase, subunit A"/>
    <property type="match status" value="1"/>
</dbReference>
<dbReference type="SUPFAM" id="SSF53649">
    <property type="entry name" value="Alkaline phosphatase-like"/>
    <property type="match status" value="1"/>
</dbReference>
<dbReference type="EMBL" id="VSWD01000010">
    <property type="protein sequence ID" value="KAK3089816.1"/>
    <property type="molecule type" value="Genomic_DNA"/>
</dbReference>
<keyword evidence="1" id="KW-0732">Signal</keyword>
<dbReference type="CDD" id="cd16018">
    <property type="entry name" value="Enpp"/>
    <property type="match status" value="1"/>
</dbReference>
<gene>
    <name evidence="2" type="ORF">FSP39_006758</name>
</gene>
<dbReference type="InterPro" id="IPR002591">
    <property type="entry name" value="Phosphodiest/P_Trfase"/>
</dbReference>
<organism evidence="2 3">
    <name type="scientific">Pinctada imbricata</name>
    <name type="common">Atlantic pearl-oyster</name>
    <name type="synonym">Pinctada martensii</name>
    <dbReference type="NCBI Taxonomy" id="66713"/>
    <lineage>
        <taxon>Eukaryota</taxon>
        <taxon>Metazoa</taxon>
        <taxon>Spiralia</taxon>
        <taxon>Lophotrochozoa</taxon>
        <taxon>Mollusca</taxon>
        <taxon>Bivalvia</taxon>
        <taxon>Autobranchia</taxon>
        <taxon>Pteriomorphia</taxon>
        <taxon>Pterioida</taxon>
        <taxon>Pterioidea</taxon>
        <taxon>Pteriidae</taxon>
        <taxon>Pinctada</taxon>
    </lineage>
</organism>
<name>A0AA89BQ33_PINIB</name>
<evidence type="ECO:0000313" key="2">
    <source>
        <dbReference type="EMBL" id="KAK3089816.1"/>
    </source>
</evidence>
<proteinExistence type="predicted"/>
<dbReference type="InterPro" id="IPR017850">
    <property type="entry name" value="Alkaline_phosphatase_core_sf"/>
</dbReference>
<dbReference type="Gene3D" id="3.30.1360.180">
    <property type="match status" value="1"/>
</dbReference>
<evidence type="ECO:0000256" key="1">
    <source>
        <dbReference type="SAM" id="SignalP"/>
    </source>
</evidence>
<reference evidence="2" key="1">
    <citation type="submission" date="2019-08" db="EMBL/GenBank/DDBJ databases">
        <title>The improved chromosome-level genome for the pearl oyster Pinctada fucata martensii using PacBio sequencing and Hi-C.</title>
        <authorList>
            <person name="Zheng Z."/>
        </authorList>
    </citation>
    <scope>NUCLEOTIDE SEQUENCE</scope>
    <source>
        <strain evidence="2">ZZ-2019</strain>
        <tissue evidence="2">Adductor muscle</tissue>
    </source>
</reference>